<dbReference type="CDD" id="cd14686">
    <property type="entry name" value="bZIP"/>
    <property type="match status" value="1"/>
</dbReference>
<gene>
    <name evidence="3" type="primary">AlNc14C19G1987</name>
    <name evidence="3" type="ORF">ALNC14_023500</name>
</gene>
<dbReference type="AlphaFoldDB" id="F0W516"/>
<name>F0W516_9STRA</name>
<keyword evidence="1" id="KW-0175">Coiled coil</keyword>
<sequence>MFSIEPASTKKQDPFWNDAFRFLDDAHDEALLSALYFLDESTDATGSSLIPSLNDVFPEYEISNLSNDVPTTTTSNHGADKTSNIIRTTTNAASVDMLQQPIHDAFHPNTTVQPPSHDQDHHFENPHYTPYSEKQSNLKISKPQTFLELPVDVLTQNGKKLRRRAQVAKSAQKHRSRQKEELNRLRKEVCRLQDEMLAMEISYTSVPTTAKRKGIIDSDLVERDASYVLTENVPRIPISNTNEVGHWSHHLPANPELRATVVRNLMRRHTDLAMYQIETEFGSHPIHPQFDVKINVNNPNVALKAVRTTIIDKFDYKLVSEASWQSACDFKLPIPHWLKSSMTIEKLEDFDENTRYGRLVMPLFRRFDTDEVVFLHSYLLMHRVQMSDRTFFVWDSVDSDELYPFNLSSTNYLNLEVGCATYYNDHTNGKLRTVLQGVVRSKPPVGLDSEPNCRLTECILSFFVRRSDLFDNATRLRLIQTLVAHEKPTEDTEKDLIDIKPPDAFSREFQ</sequence>
<feature type="region of interest" description="Disordered" evidence="2">
    <location>
        <begin position="490"/>
        <end position="510"/>
    </location>
</feature>
<evidence type="ECO:0000313" key="3">
    <source>
        <dbReference type="EMBL" id="CCA16207.1"/>
    </source>
</evidence>
<accession>F0W516</accession>
<evidence type="ECO:0000256" key="1">
    <source>
        <dbReference type="SAM" id="Coils"/>
    </source>
</evidence>
<feature type="region of interest" description="Disordered" evidence="2">
    <location>
        <begin position="107"/>
        <end position="134"/>
    </location>
</feature>
<reference evidence="3" key="2">
    <citation type="submission" date="2011-02" db="EMBL/GenBank/DDBJ databases">
        <authorList>
            <person name="MacLean D."/>
        </authorList>
    </citation>
    <scope>NUCLEOTIDE SEQUENCE</scope>
</reference>
<feature type="coiled-coil region" evidence="1">
    <location>
        <begin position="168"/>
        <end position="195"/>
    </location>
</feature>
<reference evidence="3" key="1">
    <citation type="journal article" date="2011" name="PLoS Biol.">
        <title>Gene gain and loss during evolution of obligate parasitism in the white rust pathogen of Arabidopsis thaliana.</title>
        <authorList>
            <person name="Kemen E."/>
            <person name="Gardiner A."/>
            <person name="Schultz-Larsen T."/>
            <person name="Kemen A.C."/>
            <person name="Balmuth A.L."/>
            <person name="Robert-Seilaniantz A."/>
            <person name="Bailey K."/>
            <person name="Holub E."/>
            <person name="Studholme D.J."/>
            <person name="Maclean D."/>
            <person name="Jones J.D."/>
        </authorList>
    </citation>
    <scope>NUCLEOTIDE SEQUENCE</scope>
</reference>
<proteinExistence type="predicted"/>
<evidence type="ECO:0000256" key="2">
    <source>
        <dbReference type="SAM" id="MobiDB-lite"/>
    </source>
</evidence>
<protein>
    <submittedName>
        <fullName evidence="3">Uncharacterized protein AlNc14C19G1987</fullName>
    </submittedName>
</protein>
<organism evidence="3">
    <name type="scientific">Albugo laibachii Nc14</name>
    <dbReference type="NCBI Taxonomy" id="890382"/>
    <lineage>
        <taxon>Eukaryota</taxon>
        <taxon>Sar</taxon>
        <taxon>Stramenopiles</taxon>
        <taxon>Oomycota</taxon>
        <taxon>Peronosporomycetes</taxon>
        <taxon>Albuginales</taxon>
        <taxon>Albuginaceae</taxon>
        <taxon>Albugo</taxon>
    </lineage>
</organism>
<dbReference type="HOGENOM" id="CLU_534655_0_0_1"/>
<dbReference type="EMBL" id="FR824064">
    <property type="protein sequence ID" value="CCA16207.1"/>
    <property type="molecule type" value="Genomic_DNA"/>
</dbReference>